<feature type="transmembrane region" description="Helical" evidence="8">
    <location>
        <begin position="252"/>
        <end position="270"/>
    </location>
</feature>
<dbReference type="PANTHER" id="PTHR42929:SF1">
    <property type="entry name" value="INNER MEMBRANE ABC TRANSPORTER PERMEASE PROTEIN YDCU-RELATED"/>
    <property type="match status" value="1"/>
</dbReference>
<keyword evidence="11" id="KW-1185">Reference proteome</keyword>
<sequence>MTGMLRGYGVGLTALFLVAALAWALVLIILPQLTMLERAVTQPKRALDSSIAMQMSRDARSCAALLAMQGTKPDAAPTAGPGAISGATSSDLAVPAIGGMLSVPAIGTTAPTASTPPVRPYILQCDRADTHWRLRRDDEAPPVYLDTEYGIETLRVDATAPLPAQIDMARQISALTQALATRLQAQEARAFPYTMDNFQALAAPRLIPIPPDRQQAEDARLSNRLMTLIGLRFERDGQTYERLALVTLTRTLWFAMLATALALLLCYPIAYKVALATPPDKAVWLFLGLVIPYAIVELMRIYAWTTIIDNQGLINGLLRAAHLVSEPIQFNRFPGTVFVVIVYTYVLFMVFPIYNVMTTLDRNQIDAARDLGASPLRLHWRVIAPHAKPGIAVGCIATFMLSAGAFSVPRIISRGLQAEWFSQTIYNKFFESANANVGAAYSFGYTLICVLLVALFMWLMRTRLKDFARAQ</sequence>
<feature type="transmembrane region" description="Helical" evidence="8">
    <location>
        <begin position="439"/>
        <end position="459"/>
    </location>
</feature>
<evidence type="ECO:0000313" key="11">
    <source>
        <dbReference type="Proteomes" id="UP000265848"/>
    </source>
</evidence>
<dbReference type="SUPFAM" id="SSF161098">
    <property type="entry name" value="MetI-like"/>
    <property type="match status" value="1"/>
</dbReference>
<dbReference type="Gene3D" id="1.10.3720.10">
    <property type="entry name" value="MetI-like"/>
    <property type="match status" value="1"/>
</dbReference>
<organism evidence="10 11">
    <name type="scientific">Pseudooceanicola sediminis</name>
    <dbReference type="NCBI Taxonomy" id="2211117"/>
    <lineage>
        <taxon>Bacteria</taxon>
        <taxon>Pseudomonadati</taxon>
        <taxon>Pseudomonadota</taxon>
        <taxon>Alphaproteobacteria</taxon>
        <taxon>Rhodobacterales</taxon>
        <taxon>Paracoccaceae</taxon>
        <taxon>Pseudooceanicola</taxon>
    </lineage>
</organism>
<protein>
    <submittedName>
        <fullName evidence="10">ABC transporter permease</fullName>
    </submittedName>
</protein>
<evidence type="ECO:0000256" key="4">
    <source>
        <dbReference type="ARBA" id="ARBA00022475"/>
    </source>
</evidence>
<dbReference type="Proteomes" id="UP000265848">
    <property type="component" value="Unassembled WGS sequence"/>
</dbReference>
<feature type="transmembrane region" description="Helical" evidence="8">
    <location>
        <begin position="391"/>
        <end position="412"/>
    </location>
</feature>
<evidence type="ECO:0000259" key="9">
    <source>
        <dbReference type="PROSITE" id="PS50928"/>
    </source>
</evidence>
<dbReference type="CDD" id="cd06261">
    <property type="entry name" value="TM_PBP2"/>
    <property type="match status" value="1"/>
</dbReference>
<feature type="transmembrane region" description="Helical" evidence="8">
    <location>
        <begin position="282"/>
        <end position="303"/>
    </location>
</feature>
<dbReference type="EMBL" id="QWJJ01000008">
    <property type="protein sequence ID" value="RII38695.1"/>
    <property type="molecule type" value="Genomic_DNA"/>
</dbReference>
<dbReference type="GO" id="GO:0005886">
    <property type="term" value="C:plasma membrane"/>
    <property type="evidence" value="ECO:0007669"/>
    <property type="project" value="UniProtKB-SubCell"/>
</dbReference>
<comment type="subcellular location">
    <subcellularLocation>
        <location evidence="1 8">Cell membrane</location>
        <topology evidence="1 8">Multi-pass membrane protein</topology>
    </subcellularLocation>
</comment>
<keyword evidence="7 8" id="KW-0472">Membrane</keyword>
<dbReference type="RefSeq" id="WP_119399040.1">
    <property type="nucleotide sequence ID" value="NZ_QWJJ01000008.1"/>
</dbReference>
<dbReference type="PROSITE" id="PS50928">
    <property type="entry name" value="ABC_TM1"/>
    <property type="match status" value="1"/>
</dbReference>
<keyword evidence="4" id="KW-1003">Cell membrane</keyword>
<keyword evidence="6 8" id="KW-1133">Transmembrane helix</keyword>
<dbReference type="InterPro" id="IPR035906">
    <property type="entry name" value="MetI-like_sf"/>
</dbReference>
<dbReference type="InterPro" id="IPR000515">
    <property type="entry name" value="MetI-like"/>
</dbReference>
<evidence type="ECO:0000256" key="2">
    <source>
        <dbReference type="ARBA" id="ARBA00007069"/>
    </source>
</evidence>
<dbReference type="Pfam" id="PF00528">
    <property type="entry name" value="BPD_transp_1"/>
    <property type="match status" value="1"/>
</dbReference>
<accession>A0A399J010</accession>
<evidence type="ECO:0000256" key="8">
    <source>
        <dbReference type="RuleBase" id="RU363032"/>
    </source>
</evidence>
<keyword evidence="3 8" id="KW-0813">Transport</keyword>
<dbReference type="AlphaFoldDB" id="A0A399J010"/>
<gene>
    <name evidence="10" type="ORF">DL237_10580</name>
</gene>
<evidence type="ECO:0000256" key="1">
    <source>
        <dbReference type="ARBA" id="ARBA00004651"/>
    </source>
</evidence>
<evidence type="ECO:0000256" key="7">
    <source>
        <dbReference type="ARBA" id="ARBA00023136"/>
    </source>
</evidence>
<proteinExistence type="inferred from homology"/>
<comment type="caution">
    <text evidence="10">The sequence shown here is derived from an EMBL/GenBank/DDBJ whole genome shotgun (WGS) entry which is preliminary data.</text>
</comment>
<dbReference type="OrthoDB" id="9807047at2"/>
<comment type="similarity">
    <text evidence="2">Belongs to the binding-protein-dependent transport system permease family. CysTW subfamily.</text>
</comment>
<feature type="transmembrane region" description="Helical" evidence="8">
    <location>
        <begin position="333"/>
        <end position="354"/>
    </location>
</feature>
<evidence type="ECO:0000256" key="5">
    <source>
        <dbReference type="ARBA" id="ARBA00022692"/>
    </source>
</evidence>
<reference evidence="10 11" key="1">
    <citation type="submission" date="2018-08" db="EMBL/GenBank/DDBJ databases">
        <title>Pseudooceanicola sediminis CY03 in the family Rhodobacteracea.</title>
        <authorList>
            <person name="Zhang Y.-J."/>
        </authorList>
    </citation>
    <scope>NUCLEOTIDE SEQUENCE [LARGE SCALE GENOMIC DNA]</scope>
    <source>
        <strain evidence="10 11">CY03</strain>
    </source>
</reference>
<dbReference type="PANTHER" id="PTHR42929">
    <property type="entry name" value="INNER MEMBRANE ABC TRANSPORTER PERMEASE PROTEIN YDCU-RELATED-RELATED"/>
    <property type="match status" value="1"/>
</dbReference>
<evidence type="ECO:0000256" key="6">
    <source>
        <dbReference type="ARBA" id="ARBA00022989"/>
    </source>
</evidence>
<dbReference type="GO" id="GO:0055085">
    <property type="term" value="P:transmembrane transport"/>
    <property type="evidence" value="ECO:0007669"/>
    <property type="project" value="InterPro"/>
</dbReference>
<evidence type="ECO:0000313" key="10">
    <source>
        <dbReference type="EMBL" id="RII38695.1"/>
    </source>
</evidence>
<feature type="domain" description="ABC transmembrane type-1" evidence="9">
    <location>
        <begin position="248"/>
        <end position="458"/>
    </location>
</feature>
<name>A0A399J010_9RHOB</name>
<keyword evidence="5 8" id="KW-0812">Transmembrane</keyword>
<evidence type="ECO:0000256" key="3">
    <source>
        <dbReference type="ARBA" id="ARBA00022448"/>
    </source>
</evidence>